<dbReference type="PANTHER" id="PTHR31212">
    <property type="entry name" value="ALPHA-KETOGLUTARATE-DEPENDENT DIOXYGENASE ALKB HOMOLOG 3"/>
    <property type="match status" value="1"/>
</dbReference>
<keyword evidence="4" id="KW-0460">Magnesium</keyword>
<dbReference type="InterPro" id="IPR037151">
    <property type="entry name" value="AlkB-like_sf"/>
</dbReference>
<dbReference type="GO" id="GO:0046872">
    <property type="term" value="F:metal ion binding"/>
    <property type="evidence" value="ECO:0007669"/>
    <property type="project" value="UniProtKB-KW"/>
</dbReference>
<dbReference type="GO" id="GO:0016787">
    <property type="term" value="F:hydrolase activity"/>
    <property type="evidence" value="ECO:0007669"/>
    <property type="project" value="UniProtKB-ARBA"/>
</dbReference>
<protein>
    <submittedName>
        <fullName evidence="10">Alkylated DNA repair dioxygenase AlkB</fullName>
    </submittedName>
</protein>
<dbReference type="RefSeq" id="WP_087937642.1">
    <property type="nucleotide sequence ID" value="NZ_FNAC01000001.1"/>
</dbReference>
<dbReference type="AlphaFoldDB" id="A0A1G6MBW2"/>
<dbReference type="SUPFAM" id="SSF51197">
    <property type="entry name" value="Clavaminate synthase-like"/>
    <property type="match status" value="1"/>
</dbReference>
<dbReference type="GO" id="GO:0051213">
    <property type="term" value="F:dioxygenase activity"/>
    <property type="evidence" value="ECO:0007669"/>
    <property type="project" value="UniProtKB-KW"/>
</dbReference>
<dbReference type="Pfam" id="PF13532">
    <property type="entry name" value="2OG-FeII_Oxy_2"/>
    <property type="match status" value="1"/>
</dbReference>
<keyword evidence="7" id="KW-0408">Iron</keyword>
<evidence type="ECO:0000256" key="4">
    <source>
        <dbReference type="ARBA" id="ARBA00022842"/>
    </source>
</evidence>
<reference evidence="11" key="1">
    <citation type="submission" date="2016-10" db="EMBL/GenBank/DDBJ databases">
        <authorList>
            <person name="Varghese N."/>
            <person name="Submissions S."/>
        </authorList>
    </citation>
    <scope>NUCLEOTIDE SEQUENCE [LARGE SCALE GENOMIC DNA]</scope>
    <source>
        <strain evidence="11">DSM 23095</strain>
    </source>
</reference>
<accession>A0A1G6MBW2</accession>
<dbReference type="GO" id="GO:0140097">
    <property type="term" value="F:catalytic activity, acting on DNA"/>
    <property type="evidence" value="ECO:0007669"/>
    <property type="project" value="UniProtKB-ARBA"/>
</dbReference>
<evidence type="ECO:0000313" key="11">
    <source>
        <dbReference type="Proteomes" id="UP000199060"/>
    </source>
</evidence>
<keyword evidence="3" id="KW-0227">DNA damage</keyword>
<evidence type="ECO:0000313" key="10">
    <source>
        <dbReference type="EMBL" id="SDC52797.1"/>
    </source>
</evidence>
<evidence type="ECO:0000256" key="3">
    <source>
        <dbReference type="ARBA" id="ARBA00022763"/>
    </source>
</evidence>
<keyword evidence="2" id="KW-0479">Metal-binding</keyword>
<evidence type="ECO:0000259" key="9">
    <source>
        <dbReference type="PROSITE" id="PS51471"/>
    </source>
</evidence>
<dbReference type="GO" id="GO:0006307">
    <property type="term" value="P:DNA alkylation repair"/>
    <property type="evidence" value="ECO:0007669"/>
    <property type="project" value="InterPro"/>
</dbReference>
<comment type="cofactor">
    <cofactor evidence="1">
        <name>Fe(2+)</name>
        <dbReference type="ChEBI" id="CHEBI:29033"/>
    </cofactor>
</comment>
<gene>
    <name evidence="10" type="ORF">SAMN04488104_100198</name>
</gene>
<dbReference type="PANTHER" id="PTHR31212:SF4">
    <property type="entry name" value="ALPHA-KETOGLUTARATE-DEPENDENT DIOXYGENASE ALKB HOMOLOG 3"/>
    <property type="match status" value="1"/>
</dbReference>
<dbReference type="InterPro" id="IPR027450">
    <property type="entry name" value="AlkB-like"/>
</dbReference>
<dbReference type="GO" id="GO:0016705">
    <property type="term" value="F:oxidoreductase activity, acting on paired donors, with incorporation or reduction of molecular oxygen"/>
    <property type="evidence" value="ECO:0007669"/>
    <property type="project" value="UniProtKB-ARBA"/>
</dbReference>
<dbReference type="PROSITE" id="PS51471">
    <property type="entry name" value="FE2OG_OXY"/>
    <property type="match status" value="1"/>
</dbReference>
<dbReference type="GO" id="GO:0032451">
    <property type="term" value="F:demethylase activity"/>
    <property type="evidence" value="ECO:0007669"/>
    <property type="project" value="UniProtKB-ARBA"/>
</dbReference>
<dbReference type="Gene3D" id="2.60.120.590">
    <property type="entry name" value="Alpha-ketoglutarate-dependent dioxygenase AlkB-like"/>
    <property type="match status" value="1"/>
</dbReference>
<evidence type="ECO:0000256" key="6">
    <source>
        <dbReference type="ARBA" id="ARBA00023002"/>
    </source>
</evidence>
<evidence type="ECO:0000256" key="2">
    <source>
        <dbReference type="ARBA" id="ARBA00022723"/>
    </source>
</evidence>
<evidence type="ECO:0000256" key="1">
    <source>
        <dbReference type="ARBA" id="ARBA00001954"/>
    </source>
</evidence>
<keyword evidence="11" id="KW-1185">Reference proteome</keyword>
<dbReference type="Proteomes" id="UP000199060">
    <property type="component" value="Unassembled WGS sequence"/>
</dbReference>
<evidence type="ECO:0000256" key="8">
    <source>
        <dbReference type="ARBA" id="ARBA00023204"/>
    </source>
</evidence>
<keyword evidence="6" id="KW-0560">Oxidoreductase</keyword>
<proteinExistence type="predicted"/>
<name>A0A1G6MBW2_9BACT</name>
<dbReference type="OrthoDB" id="190276at2"/>
<dbReference type="InterPro" id="IPR005123">
    <property type="entry name" value="Oxoglu/Fe-dep_dioxygenase_dom"/>
</dbReference>
<dbReference type="FunFam" id="2.60.120.590:FF:000004">
    <property type="entry name" value="DNA oxidative demethylase ALKBH2"/>
    <property type="match status" value="1"/>
</dbReference>
<sequence>MQSSLFNSENENLLPFQGKTILYADFLQKEEADRFLSQLIEAVPWRQEPIWMFGKKVMQPRLTALFGDTEVPYSYSGIQMEALKWVDPLALIREKLKDYCETEFTHVLLNYYRDGQDSMGWHRDNEASLGKNPTIASVSLGASRTFQIRHYANKAPKLNLELGHGSLLIMAEESQHFWEHQLPKTKKVLGPRVNLTFRKLS</sequence>
<evidence type="ECO:0000256" key="5">
    <source>
        <dbReference type="ARBA" id="ARBA00022964"/>
    </source>
</evidence>
<feature type="domain" description="Fe2OG dioxygenase" evidence="9">
    <location>
        <begin position="103"/>
        <end position="201"/>
    </location>
</feature>
<keyword evidence="8" id="KW-0234">DNA repair</keyword>
<dbReference type="InterPro" id="IPR032854">
    <property type="entry name" value="ALKBH3"/>
</dbReference>
<organism evidence="10 11">
    <name type="scientific">Algoriphagus faecimaris</name>
    <dbReference type="NCBI Taxonomy" id="686796"/>
    <lineage>
        <taxon>Bacteria</taxon>
        <taxon>Pseudomonadati</taxon>
        <taxon>Bacteroidota</taxon>
        <taxon>Cytophagia</taxon>
        <taxon>Cytophagales</taxon>
        <taxon>Cyclobacteriaceae</taxon>
        <taxon>Algoriphagus</taxon>
    </lineage>
</organism>
<keyword evidence="5 10" id="KW-0223">Dioxygenase</keyword>
<evidence type="ECO:0000256" key="7">
    <source>
        <dbReference type="ARBA" id="ARBA00023004"/>
    </source>
</evidence>
<dbReference type="EMBL" id="FNAC01000001">
    <property type="protein sequence ID" value="SDC52797.1"/>
    <property type="molecule type" value="Genomic_DNA"/>
</dbReference>